<sequence length="446" mass="49823">MGRKSHRRALSIWTNGVRVGTWAMPARGEMELQYDAAWMSSQVGRPLSLSLPFQFGNLSHKGAAVHNFFDNLLPDSDAIRKRIATRFKTGSIEAFDLLEAIGRDCVGAVQLLAEDGTPEGYDQVEGTPLSDEEVERHLLNTVSDEKFNAGHNAEDDFRISLAGAQEKDAFLRWKGQWLRPHGATPTTHIFKLPLGFVGGRQADFRTSVDNEWLCLRILRAYGLDTAEASIGTFGKQRVLVVERFDRREHPDGGWLLRLPQEDFCQALGVSPLIKYENQGGPGLVQLFDILRQSVRPEDQATLLTSQILFWLLRAPDGHAKNFSIQLLPGGRFQLTKFYDVMSAYPVLGEGPNRWSAYELKLAMALHDKSKHYSVRSIQRRHFNSTARKVGYGDSAEPLIQHILERTPAVIAEVRNALPEGFNQPVADAILDGLKAAAQRLAEMPAN</sequence>
<dbReference type="Pfam" id="PF07804">
    <property type="entry name" value="HipA_C"/>
    <property type="match status" value="1"/>
</dbReference>
<organism evidence="6 7">
    <name type="scientific">Pelomonas dachongensis</name>
    <dbReference type="NCBI Taxonomy" id="3299029"/>
    <lineage>
        <taxon>Bacteria</taxon>
        <taxon>Pseudomonadati</taxon>
        <taxon>Pseudomonadota</taxon>
        <taxon>Betaproteobacteria</taxon>
        <taxon>Burkholderiales</taxon>
        <taxon>Sphaerotilaceae</taxon>
        <taxon>Roseateles</taxon>
    </lineage>
</organism>
<evidence type="ECO:0000259" key="4">
    <source>
        <dbReference type="Pfam" id="PF07804"/>
    </source>
</evidence>
<feature type="domain" description="HipA-like C-terminal" evidence="4">
    <location>
        <begin position="159"/>
        <end position="408"/>
    </location>
</feature>
<keyword evidence="7" id="KW-1185">Reference proteome</keyword>
<evidence type="ECO:0000256" key="2">
    <source>
        <dbReference type="ARBA" id="ARBA00022679"/>
    </source>
</evidence>
<gene>
    <name evidence="6" type="ORF">ACG02S_20005</name>
</gene>
<protein>
    <submittedName>
        <fullName evidence="6">Type II toxin-antitoxin system HipA family toxin</fullName>
    </submittedName>
</protein>
<dbReference type="Pfam" id="PF13657">
    <property type="entry name" value="Couple_hipA"/>
    <property type="match status" value="1"/>
</dbReference>
<evidence type="ECO:0000256" key="3">
    <source>
        <dbReference type="ARBA" id="ARBA00022777"/>
    </source>
</evidence>
<name>A0ABW7ERY7_9BURK</name>
<keyword evidence="3" id="KW-0418">Kinase</keyword>
<proteinExistence type="inferred from homology"/>
<evidence type="ECO:0000256" key="1">
    <source>
        <dbReference type="ARBA" id="ARBA00010164"/>
    </source>
</evidence>
<evidence type="ECO:0000259" key="5">
    <source>
        <dbReference type="Pfam" id="PF13657"/>
    </source>
</evidence>
<dbReference type="Proteomes" id="UP001606300">
    <property type="component" value="Unassembled WGS sequence"/>
</dbReference>
<feature type="domain" description="HipA N-terminal subdomain 1" evidence="5">
    <location>
        <begin position="10"/>
        <end position="111"/>
    </location>
</feature>
<dbReference type="RefSeq" id="WP_394472250.1">
    <property type="nucleotide sequence ID" value="NZ_JBIGHY010000008.1"/>
</dbReference>
<evidence type="ECO:0000313" key="7">
    <source>
        <dbReference type="Proteomes" id="UP001606300"/>
    </source>
</evidence>
<evidence type="ECO:0000313" key="6">
    <source>
        <dbReference type="EMBL" id="MFG6416182.1"/>
    </source>
</evidence>
<reference evidence="6 7" key="1">
    <citation type="submission" date="2024-09" db="EMBL/GenBank/DDBJ databases">
        <title>Novel species of the genus Pelomonas and Roseateles isolated from streams.</title>
        <authorList>
            <person name="Lu H."/>
        </authorList>
    </citation>
    <scope>NUCLEOTIDE SEQUENCE [LARGE SCALE GENOMIC DNA]</scope>
    <source>
        <strain evidence="6 7">DC23W</strain>
    </source>
</reference>
<accession>A0ABW7ERY7</accession>
<dbReference type="InterPro" id="IPR017508">
    <property type="entry name" value="HipA_N1"/>
</dbReference>
<comment type="similarity">
    <text evidence="1">Belongs to the HipA Ser/Thr kinase family.</text>
</comment>
<dbReference type="CDD" id="cd17808">
    <property type="entry name" value="HipA_Ec_like"/>
    <property type="match status" value="1"/>
</dbReference>
<dbReference type="NCBIfam" id="TIGR03071">
    <property type="entry name" value="couple_hipA"/>
    <property type="match status" value="1"/>
</dbReference>
<comment type="caution">
    <text evidence="6">The sequence shown here is derived from an EMBL/GenBank/DDBJ whole genome shotgun (WGS) entry which is preliminary data.</text>
</comment>
<dbReference type="EMBL" id="JBIGHY010000008">
    <property type="protein sequence ID" value="MFG6416182.1"/>
    <property type="molecule type" value="Genomic_DNA"/>
</dbReference>
<dbReference type="InterPro" id="IPR012893">
    <property type="entry name" value="HipA-like_C"/>
</dbReference>
<dbReference type="PANTHER" id="PTHR37419">
    <property type="entry name" value="SERINE/THREONINE-PROTEIN KINASE TOXIN HIPA"/>
    <property type="match status" value="1"/>
</dbReference>
<dbReference type="PANTHER" id="PTHR37419:SF1">
    <property type="entry name" value="SERINE_THREONINE-PROTEIN KINASE TOXIN HIPA"/>
    <property type="match status" value="1"/>
</dbReference>
<dbReference type="InterPro" id="IPR052028">
    <property type="entry name" value="HipA_Ser/Thr_kinase"/>
</dbReference>
<keyword evidence="2" id="KW-0808">Transferase</keyword>